<comment type="caution">
    <text evidence="1">The sequence shown here is derived from an EMBL/GenBank/DDBJ whole genome shotgun (WGS) entry which is preliminary data.</text>
</comment>
<reference evidence="1" key="1">
    <citation type="submission" date="2023-02" db="EMBL/GenBank/DDBJ databases">
        <title>Actinomadura rubrobrunea NBRC 14622.</title>
        <authorList>
            <person name="Ichikawa N."/>
            <person name="Sato H."/>
            <person name="Tonouchi N."/>
        </authorList>
    </citation>
    <scope>NUCLEOTIDE SEQUENCE</scope>
    <source>
        <strain evidence="1">NBRC 14622</strain>
    </source>
</reference>
<keyword evidence="2" id="KW-1185">Reference proteome</keyword>
<accession>A0A9W6Q0F3</accession>
<evidence type="ECO:0008006" key="3">
    <source>
        <dbReference type="Google" id="ProtNLM"/>
    </source>
</evidence>
<evidence type="ECO:0000313" key="1">
    <source>
        <dbReference type="EMBL" id="GLW67312.1"/>
    </source>
</evidence>
<dbReference type="SUPFAM" id="SSF48452">
    <property type="entry name" value="TPR-like"/>
    <property type="match status" value="1"/>
</dbReference>
<dbReference type="RefSeq" id="WP_067918379.1">
    <property type="nucleotide sequence ID" value="NZ_BSRZ01000022.1"/>
</dbReference>
<protein>
    <recommendedName>
        <fullName evidence="3">Tetratricopeptide repeat protein</fullName>
    </recommendedName>
</protein>
<dbReference type="Gene3D" id="1.25.40.10">
    <property type="entry name" value="Tetratricopeptide repeat domain"/>
    <property type="match status" value="2"/>
</dbReference>
<dbReference type="Pfam" id="PF13432">
    <property type="entry name" value="TPR_16"/>
    <property type="match status" value="1"/>
</dbReference>
<evidence type="ECO:0000313" key="2">
    <source>
        <dbReference type="Proteomes" id="UP001165124"/>
    </source>
</evidence>
<organism evidence="1 2">
    <name type="scientific">Actinomadura rubrobrunea</name>
    <dbReference type="NCBI Taxonomy" id="115335"/>
    <lineage>
        <taxon>Bacteria</taxon>
        <taxon>Bacillati</taxon>
        <taxon>Actinomycetota</taxon>
        <taxon>Actinomycetes</taxon>
        <taxon>Streptosporangiales</taxon>
        <taxon>Thermomonosporaceae</taxon>
        <taxon>Actinomadura</taxon>
    </lineage>
</organism>
<dbReference type="InterPro" id="IPR011990">
    <property type="entry name" value="TPR-like_helical_dom_sf"/>
</dbReference>
<proteinExistence type="predicted"/>
<dbReference type="EMBL" id="BSRZ01000022">
    <property type="protein sequence ID" value="GLW67312.1"/>
    <property type="molecule type" value="Genomic_DNA"/>
</dbReference>
<dbReference type="AlphaFoldDB" id="A0A9W6Q0F3"/>
<gene>
    <name evidence="1" type="ORF">Arub01_55550</name>
</gene>
<dbReference type="Proteomes" id="UP001165124">
    <property type="component" value="Unassembled WGS sequence"/>
</dbReference>
<sequence length="384" mass="40838">MSDTSAPPPGDTPEQLCEEARRLAEDGELDRAADLFERVLALGDTPVRARAALGLAVVLDDTGDVAGARDADRLAIATGDPEYGPRAAYHLALTHERAGEYELAGPAWQVVVDFGNPAYLPPAHLALARLADDAGEFDAAREHWEAAIATGDPEYGPVAAHDLAQRLLERGEPARAQRVLTAGLRLVDRAAAPHAHARLAVALGIACLDQAIGAFSAALGDDDAPVDAEAGALAIELLARTLPLRGRGAESREVWRRGLADPGVAAQVRARLRRDFGDDEDGDPENLWWEPVLEQAVADGTLPAVAGEAFGALDHMYSLLAVRYADEPREERPGEIRELLGRAIRVPSDYAWGPLLHESFAERLRVAMGAPAPMPPPEGPDAAV</sequence>
<name>A0A9W6Q0F3_9ACTN</name>